<keyword evidence="2" id="KW-0547">Nucleotide-binding</keyword>
<dbReference type="PROSITE" id="PS00211">
    <property type="entry name" value="ABC_TRANSPORTER_1"/>
    <property type="match status" value="1"/>
</dbReference>
<sequence length="237" mass="26721">MGMKILNVSIDEAGYSQDEVVIHGINFDIKEGELIGLIGPNGAGKSTTIKSILGTLENVVGTIQFQDQSMRYAYIPEQPVFYEELTLWEHIQFTASICELTEQEMTERAKPLLEIFRLDDVIHQLPSTFSKGMQQKLMIILAFLTKPNLYIIDEPFVGLDPKAMNDFLRLLNEEREQGAAVLMSTHMLDTAERICDRFLLIMKGSIIAQGTLADIRNAAQVQDANLFDSFEALMERT</sequence>
<evidence type="ECO:0000313" key="6">
    <source>
        <dbReference type="Proteomes" id="UP000199334"/>
    </source>
</evidence>
<proteinExistence type="predicted"/>
<keyword evidence="3 5" id="KW-0067">ATP-binding</keyword>
<dbReference type="Pfam" id="PF00005">
    <property type="entry name" value="ABC_tran"/>
    <property type="match status" value="1"/>
</dbReference>
<dbReference type="InterPro" id="IPR051782">
    <property type="entry name" value="ABC_Transporter_VariousFunc"/>
</dbReference>
<dbReference type="CDD" id="cd03230">
    <property type="entry name" value="ABC_DR_subfamily_A"/>
    <property type="match status" value="1"/>
</dbReference>
<dbReference type="SMART" id="SM00382">
    <property type="entry name" value="AAA"/>
    <property type="match status" value="1"/>
</dbReference>
<evidence type="ECO:0000256" key="1">
    <source>
        <dbReference type="ARBA" id="ARBA00022448"/>
    </source>
</evidence>
<dbReference type="STRING" id="237069.SAMN05216498_2115"/>
<dbReference type="InterPro" id="IPR003439">
    <property type="entry name" value="ABC_transporter-like_ATP-bd"/>
</dbReference>
<dbReference type="RefSeq" id="WP_307723644.1">
    <property type="nucleotide sequence ID" value="NZ_BJVZ01000016.1"/>
</dbReference>
<dbReference type="PROSITE" id="PS50893">
    <property type="entry name" value="ABC_TRANSPORTER_2"/>
    <property type="match status" value="1"/>
</dbReference>
<dbReference type="Gene3D" id="3.40.50.300">
    <property type="entry name" value="P-loop containing nucleotide triphosphate hydrolases"/>
    <property type="match status" value="1"/>
</dbReference>
<dbReference type="PANTHER" id="PTHR42939">
    <property type="entry name" value="ABC TRANSPORTER ATP-BINDING PROTEIN ALBC-RELATED"/>
    <property type="match status" value="1"/>
</dbReference>
<protein>
    <submittedName>
        <fullName evidence="5">ABC-2 type transport system ATP-binding protein</fullName>
    </submittedName>
</protein>
<dbReference type="GO" id="GO:0016887">
    <property type="term" value="F:ATP hydrolysis activity"/>
    <property type="evidence" value="ECO:0007669"/>
    <property type="project" value="InterPro"/>
</dbReference>
<reference evidence="5 6" key="1">
    <citation type="submission" date="2016-10" db="EMBL/GenBank/DDBJ databases">
        <authorList>
            <person name="de Groot N.N."/>
        </authorList>
    </citation>
    <scope>NUCLEOTIDE SEQUENCE [LARGE SCALE GENOMIC DNA]</scope>
    <source>
        <strain evidence="5 6">CGMCC 1.3442</strain>
    </source>
</reference>
<dbReference type="SUPFAM" id="SSF52540">
    <property type="entry name" value="P-loop containing nucleoside triphosphate hydrolases"/>
    <property type="match status" value="1"/>
</dbReference>
<evidence type="ECO:0000313" key="5">
    <source>
        <dbReference type="EMBL" id="SDN37933.1"/>
    </source>
</evidence>
<keyword evidence="1" id="KW-0813">Transport</keyword>
<dbReference type="InterPro" id="IPR003593">
    <property type="entry name" value="AAA+_ATPase"/>
</dbReference>
<dbReference type="InterPro" id="IPR027417">
    <property type="entry name" value="P-loop_NTPase"/>
</dbReference>
<evidence type="ECO:0000256" key="2">
    <source>
        <dbReference type="ARBA" id="ARBA00022741"/>
    </source>
</evidence>
<keyword evidence="6" id="KW-1185">Reference proteome</keyword>
<dbReference type="InterPro" id="IPR017871">
    <property type="entry name" value="ABC_transporter-like_CS"/>
</dbReference>
<dbReference type="AlphaFoldDB" id="A0A1H0AY04"/>
<accession>A0A1H0AY04</accession>
<gene>
    <name evidence="5" type="ORF">SAMN05216498_2115</name>
</gene>
<dbReference type="PANTHER" id="PTHR42939:SF2">
    <property type="entry name" value="ABC-TYPE TRANSPORTER ATP-BINDING PROTEIN ECSA"/>
    <property type="match status" value="1"/>
</dbReference>
<dbReference type="EMBL" id="FNIG01000004">
    <property type="protein sequence ID" value="SDN37933.1"/>
    <property type="molecule type" value="Genomic_DNA"/>
</dbReference>
<organism evidence="5 6">
    <name type="scientific">Tenuibacillus multivorans</name>
    <dbReference type="NCBI Taxonomy" id="237069"/>
    <lineage>
        <taxon>Bacteria</taxon>
        <taxon>Bacillati</taxon>
        <taxon>Bacillota</taxon>
        <taxon>Bacilli</taxon>
        <taxon>Bacillales</taxon>
        <taxon>Bacillaceae</taxon>
        <taxon>Tenuibacillus</taxon>
    </lineage>
</organism>
<name>A0A1H0AY04_9BACI</name>
<evidence type="ECO:0000256" key="3">
    <source>
        <dbReference type="ARBA" id="ARBA00022840"/>
    </source>
</evidence>
<evidence type="ECO:0000259" key="4">
    <source>
        <dbReference type="PROSITE" id="PS50893"/>
    </source>
</evidence>
<feature type="domain" description="ABC transporter" evidence="4">
    <location>
        <begin position="3"/>
        <end position="228"/>
    </location>
</feature>
<dbReference type="Proteomes" id="UP000199334">
    <property type="component" value="Unassembled WGS sequence"/>
</dbReference>
<dbReference type="GO" id="GO:0005524">
    <property type="term" value="F:ATP binding"/>
    <property type="evidence" value="ECO:0007669"/>
    <property type="project" value="UniProtKB-KW"/>
</dbReference>